<dbReference type="AlphaFoldDB" id="Q4E579"/>
<keyword evidence="1" id="KW-0472">Membrane</keyword>
<organism evidence="2 3">
    <name type="scientific">Trypanosoma cruzi (strain CL Brener)</name>
    <dbReference type="NCBI Taxonomy" id="353153"/>
    <lineage>
        <taxon>Eukaryota</taxon>
        <taxon>Discoba</taxon>
        <taxon>Euglenozoa</taxon>
        <taxon>Kinetoplastea</taxon>
        <taxon>Metakinetoplastina</taxon>
        <taxon>Trypanosomatida</taxon>
        <taxon>Trypanosomatidae</taxon>
        <taxon>Trypanosoma</taxon>
        <taxon>Schizotrypanum</taxon>
    </lineage>
</organism>
<evidence type="ECO:0000313" key="3">
    <source>
        <dbReference type="Proteomes" id="UP000002296"/>
    </source>
</evidence>
<dbReference type="OMA" id="AWMMDST"/>
<dbReference type="PaxDb" id="353153-Q4E579"/>
<name>Q4E579_TRYCC</name>
<dbReference type="PANTHER" id="PTHR39668:SF1">
    <property type="entry name" value="T. BRUCEI SPP.-SPECIFIC PROTEIN"/>
    <property type="match status" value="1"/>
</dbReference>
<reference evidence="2 3" key="1">
    <citation type="journal article" date="2005" name="Science">
        <title>The genome sequence of Trypanosoma cruzi, etiologic agent of Chagas disease.</title>
        <authorList>
            <person name="El-Sayed N.M."/>
            <person name="Myler P.J."/>
            <person name="Bartholomeu D.C."/>
            <person name="Nilsson D."/>
            <person name="Aggarwal G."/>
            <person name="Tran A.N."/>
            <person name="Ghedin E."/>
            <person name="Worthey E.A."/>
            <person name="Delcher A.L."/>
            <person name="Blandin G."/>
            <person name="Westenberger S.J."/>
            <person name="Caler E."/>
            <person name="Cerqueira G.C."/>
            <person name="Branche C."/>
            <person name="Haas B."/>
            <person name="Anupama A."/>
            <person name="Arner E."/>
            <person name="Aslund L."/>
            <person name="Attipoe P."/>
            <person name="Bontempi E."/>
            <person name="Bringaud F."/>
            <person name="Burton P."/>
            <person name="Cadag E."/>
            <person name="Campbell D.A."/>
            <person name="Carrington M."/>
            <person name="Crabtree J."/>
            <person name="Darban H."/>
            <person name="da Silveira J.F."/>
            <person name="de Jong P."/>
            <person name="Edwards K."/>
            <person name="Englund P.T."/>
            <person name="Fazelina G."/>
            <person name="Feldblyum T."/>
            <person name="Ferella M."/>
            <person name="Frasch A.C."/>
            <person name="Gull K."/>
            <person name="Horn D."/>
            <person name="Hou L."/>
            <person name="Huang Y."/>
            <person name="Kindlund E."/>
            <person name="Klingbeil M."/>
            <person name="Kluge S."/>
            <person name="Koo H."/>
            <person name="Lacerda D."/>
            <person name="Levin M.J."/>
            <person name="Lorenzi H."/>
            <person name="Louie T."/>
            <person name="Machado C.R."/>
            <person name="McCulloch R."/>
            <person name="McKenna A."/>
            <person name="Mizuno Y."/>
            <person name="Mottram J.C."/>
            <person name="Nelson S."/>
            <person name="Ochaya S."/>
            <person name="Osoegawa K."/>
            <person name="Pai G."/>
            <person name="Parsons M."/>
            <person name="Pentony M."/>
            <person name="Pettersson U."/>
            <person name="Pop M."/>
            <person name="Ramirez J.L."/>
            <person name="Rinta J."/>
            <person name="Robertson L."/>
            <person name="Salzberg S.L."/>
            <person name="Sanchez D.O."/>
            <person name="Seyler A."/>
            <person name="Sharma R."/>
            <person name="Shetty J."/>
            <person name="Simpson A.J."/>
            <person name="Sisk E."/>
            <person name="Tammi M.T."/>
            <person name="Tarleton R."/>
            <person name="Teixeira S."/>
            <person name="Van Aken S."/>
            <person name="Vogt C."/>
            <person name="Ward P.N."/>
            <person name="Wickstead B."/>
            <person name="Wortman J."/>
            <person name="White O."/>
            <person name="Fraser C.M."/>
            <person name="Stuart K.D."/>
            <person name="Andersson B."/>
        </authorList>
    </citation>
    <scope>NUCLEOTIDE SEQUENCE [LARGE SCALE GENOMIC DNA]</scope>
    <source>
        <strain evidence="2 3">CL Brener</strain>
    </source>
</reference>
<keyword evidence="3" id="KW-1185">Reference proteome</keyword>
<dbReference type="eggNOG" id="ENOG502SGQK">
    <property type="taxonomic scope" value="Eukaryota"/>
</dbReference>
<evidence type="ECO:0000256" key="1">
    <source>
        <dbReference type="SAM" id="Phobius"/>
    </source>
</evidence>
<keyword evidence="1" id="KW-0812">Transmembrane</keyword>
<dbReference type="KEGG" id="tcr:506559.484"/>
<protein>
    <submittedName>
        <fullName evidence="2">Uncharacterized protein</fullName>
    </submittedName>
</protein>
<evidence type="ECO:0000313" key="2">
    <source>
        <dbReference type="EMBL" id="EAN99971.1"/>
    </source>
</evidence>
<dbReference type="PANTHER" id="PTHR39668">
    <property type="entry name" value="HYPOTHETICAL TRANSMEMBRANE PROTEIN L6586.03-RELATED"/>
    <property type="match status" value="1"/>
</dbReference>
<accession>Q4E579</accession>
<comment type="caution">
    <text evidence="2">The sequence shown here is derived from an EMBL/GenBank/DDBJ whole genome shotgun (WGS) entry which is preliminary data.</text>
</comment>
<feature type="transmembrane region" description="Helical" evidence="1">
    <location>
        <begin position="71"/>
        <end position="91"/>
    </location>
</feature>
<gene>
    <name evidence="2" type="ORF">Tc00.1047053506559.484</name>
</gene>
<dbReference type="RefSeq" id="XP_821822.1">
    <property type="nucleotide sequence ID" value="XM_816729.1"/>
</dbReference>
<dbReference type="GeneID" id="3554791"/>
<dbReference type="InParanoid" id="Q4E579"/>
<proteinExistence type="predicted"/>
<dbReference type="EMBL" id="AAHK01000006">
    <property type="protein sequence ID" value="EAN99971.1"/>
    <property type="molecule type" value="Genomic_DNA"/>
</dbReference>
<sequence>MILGAWSAVASCQWCTFSLLRATMLAFCVLNAACAFLFAWMMDSTEMVVFRIPAIEHKWDLRVKAMACRRAGLFFIFFFFLILLAPLWNLLRDTFRLFLFRLRFCARRNCRKVVLRDQRRPLRWKESDSEIEEMLGR</sequence>
<dbReference type="Proteomes" id="UP000002296">
    <property type="component" value="Unassembled WGS sequence"/>
</dbReference>
<feature type="transmembrane region" description="Helical" evidence="1">
    <location>
        <begin position="22"/>
        <end position="42"/>
    </location>
</feature>
<keyword evidence="1" id="KW-1133">Transmembrane helix</keyword>